<evidence type="ECO:0000313" key="2">
    <source>
        <dbReference type="Proteomes" id="UP000652567"/>
    </source>
</evidence>
<sequence>MFLAIFYAGLRANEQKTDNLPMLCASATLQGSHSPAAPPFSTAAAGTCQSAMGLLSFADYPFFLY</sequence>
<proteinExistence type="predicted"/>
<dbReference type="AlphaFoldDB" id="A0A928UZ73"/>
<organism evidence="1 2">
    <name type="scientific">Cellvibrio polysaccharolyticus</name>
    <dbReference type="NCBI Taxonomy" id="2082724"/>
    <lineage>
        <taxon>Bacteria</taxon>
        <taxon>Pseudomonadati</taxon>
        <taxon>Pseudomonadota</taxon>
        <taxon>Gammaproteobacteria</taxon>
        <taxon>Cellvibrionales</taxon>
        <taxon>Cellvibrionaceae</taxon>
        <taxon>Cellvibrio</taxon>
    </lineage>
</organism>
<evidence type="ECO:0000313" key="1">
    <source>
        <dbReference type="EMBL" id="MBE8715930.1"/>
    </source>
</evidence>
<reference evidence="1" key="1">
    <citation type="submission" date="2018-07" db="EMBL/GenBank/DDBJ databases">
        <title>Genome assembly of strain Ka43.</title>
        <authorList>
            <person name="Kukolya J."/>
            <person name="Nagy I."/>
            <person name="Horvath B."/>
            <person name="Toth A."/>
        </authorList>
    </citation>
    <scope>NUCLEOTIDE SEQUENCE</scope>
    <source>
        <strain evidence="1">KB43</strain>
    </source>
</reference>
<accession>A0A928UZ73</accession>
<name>A0A928UZ73_9GAMM</name>
<dbReference type="Proteomes" id="UP000652567">
    <property type="component" value="Unassembled WGS sequence"/>
</dbReference>
<protein>
    <submittedName>
        <fullName evidence="1">Uncharacterized protein</fullName>
    </submittedName>
</protein>
<comment type="caution">
    <text evidence="1">The sequence shown here is derived from an EMBL/GenBank/DDBJ whole genome shotgun (WGS) entry which is preliminary data.</text>
</comment>
<gene>
    <name evidence="1" type="ORF">C4F51_01845</name>
</gene>
<keyword evidence="2" id="KW-1185">Reference proteome</keyword>
<dbReference type="EMBL" id="PRDL01000001">
    <property type="protein sequence ID" value="MBE8715930.1"/>
    <property type="molecule type" value="Genomic_DNA"/>
</dbReference>